<dbReference type="SUPFAM" id="SSF52518">
    <property type="entry name" value="Thiamin diphosphate-binding fold (THDP-binding)"/>
    <property type="match status" value="1"/>
</dbReference>
<dbReference type="PANTHER" id="PTHR42980">
    <property type="entry name" value="2-OXOISOVALERATE DEHYDROGENASE SUBUNIT BETA-RELATED"/>
    <property type="match status" value="1"/>
</dbReference>
<evidence type="ECO:0000256" key="3">
    <source>
        <dbReference type="ARBA" id="ARBA00023002"/>
    </source>
</evidence>
<organism evidence="7 8">
    <name type="scientific">Skeletonema marinoi</name>
    <dbReference type="NCBI Taxonomy" id="267567"/>
    <lineage>
        <taxon>Eukaryota</taxon>
        <taxon>Sar</taxon>
        <taxon>Stramenopiles</taxon>
        <taxon>Ochrophyta</taxon>
        <taxon>Bacillariophyta</taxon>
        <taxon>Coscinodiscophyceae</taxon>
        <taxon>Thalassiosirophycidae</taxon>
        <taxon>Thalassiosirales</taxon>
        <taxon>Skeletonemataceae</taxon>
        <taxon>Skeletonema</taxon>
        <taxon>Skeletonema marinoi-dohrnii complex</taxon>
    </lineage>
</organism>
<dbReference type="PANTHER" id="PTHR42980:SF1">
    <property type="entry name" value="2-OXOISOVALERATE DEHYDROGENASE SUBUNIT BETA, MITOCHONDRIAL"/>
    <property type="match status" value="1"/>
</dbReference>
<evidence type="ECO:0000313" key="8">
    <source>
        <dbReference type="Proteomes" id="UP001224775"/>
    </source>
</evidence>
<comment type="caution">
    <text evidence="7">The sequence shown here is derived from an EMBL/GenBank/DDBJ whole genome shotgun (WGS) entry which is preliminary data.</text>
</comment>
<dbReference type="Gene3D" id="3.40.50.970">
    <property type="match status" value="1"/>
</dbReference>
<dbReference type="GO" id="GO:0003863">
    <property type="term" value="F:branched-chain 2-oxo acid dehydrogenase activity"/>
    <property type="evidence" value="ECO:0007669"/>
    <property type="project" value="UniProtKB-EC"/>
</dbReference>
<feature type="region of interest" description="Disordered" evidence="5">
    <location>
        <begin position="81"/>
        <end position="112"/>
    </location>
</feature>
<keyword evidence="8" id="KW-1185">Reference proteome</keyword>
<dbReference type="InterPro" id="IPR005475">
    <property type="entry name" value="Transketolase-like_Pyr-bd"/>
</dbReference>
<evidence type="ECO:0000256" key="2">
    <source>
        <dbReference type="ARBA" id="ARBA00012277"/>
    </source>
</evidence>
<dbReference type="InterPro" id="IPR009014">
    <property type="entry name" value="Transketo_C/PFOR_II"/>
</dbReference>
<dbReference type="FunFam" id="3.40.50.920:FF:000001">
    <property type="entry name" value="Pyruvate dehydrogenase E1 beta subunit"/>
    <property type="match status" value="1"/>
</dbReference>
<evidence type="ECO:0000313" key="7">
    <source>
        <dbReference type="EMBL" id="KAK1743951.1"/>
    </source>
</evidence>
<dbReference type="GO" id="GO:0009083">
    <property type="term" value="P:branched-chain amino acid catabolic process"/>
    <property type="evidence" value="ECO:0007669"/>
    <property type="project" value="TreeGrafter"/>
</dbReference>
<dbReference type="AlphaFoldDB" id="A0AAD9DDU7"/>
<dbReference type="Proteomes" id="UP001224775">
    <property type="component" value="Unassembled WGS sequence"/>
</dbReference>
<dbReference type="EMBL" id="JATAAI010000008">
    <property type="protein sequence ID" value="KAK1743951.1"/>
    <property type="molecule type" value="Genomic_DNA"/>
</dbReference>
<comment type="cofactor">
    <cofactor evidence="1">
        <name>thiamine diphosphate</name>
        <dbReference type="ChEBI" id="CHEBI:58937"/>
    </cofactor>
</comment>
<evidence type="ECO:0000259" key="6">
    <source>
        <dbReference type="SMART" id="SM00861"/>
    </source>
</evidence>
<accession>A0AAD9DDU7</accession>
<reference evidence="7" key="1">
    <citation type="submission" date="2023-06" db="EMBL/GenBank/DDBJ databases">
        <title>Survivors Of The Sea: Transcriptome response of Skeletonema marinoi to long-term dormancy.</title>
        <authorList>
            <person name="Pinder M.I.M."/>
            <person name="Kourtchenko O."/>
            <person name="Robertson E.K."/>
            <person name="Larsson T."/>
            <person name="Maumus F."/>
            <person name="Osuna-Cruz C.M."/>
            <person name="Vancaester E."/>
            <person name="Stenow R."/>
            <person name="Vandepoele K."/>
            <person name="Ploug H."/>
            <person name="Bruchert V."/>
            <person name="Godhe A."/>
            <person name="Topel M."/>
        </authorList>
    </citation>
    <scope>NUCLEOTIDE SEQUENCE</scope>
    <source>
        <strain evidence="7">R05AC</strain>
    </source>
</reference>
<keyword evidence="3 7" id="KW-0560">Oxidoreductase</keyword>
<dbReference type="Pfam" id="PF02780">
    <property type="entry name" value="Transketolase_C"/>
    <property type="match status" value="1"/>
</dbReference>
<comment type="catalytic activity">
    <reaction evidence="4">
        <text>N(6)-[(R)-lipoyl]-L-lysyl-[protein] + 3-methyl-2-oxobutanoate + H(+) = N(6)-[(R)-S(8)-2-methylpropanoyldihydrolipoyl]-L-lysyl-[protein] + CO2</text>
        <dbReference type="Rhea" id="RHEA:13457"/>
        <dbReference type="Rhea" id="RHEA-COMP:10474"/>
        <dbReference type="Rhea" id="RHEA-COMP:10497"/>
        <dbReference type="ChEBI" id="CHEBI:11851"/>
        <dbReference type="ChEBI" id="CHEBI:15378"/>
        <dbReference type="ChEBI" id="CHEBI:16526"/>
        <dbReference type="ChEBI" id="CHEBI:83099"/>
        <dbReference type="ChEBI" id="CHEBI:83142"/>
        <dbReference type="EC" id="1.2.4.4"/>
    </reaction>
    <physiologicalReaction direction="left-to-right" evidence="4">
        <dbReference type="Rhea" id="RHEA:13458"/>
    </physiologicalReaction>
</comment>
<gene>
    <name evidence="7" type="ORF">QTG54_005548</name>
</gene>
<dbReference type="GO" id="GO:0007584">
    <property type="term" value="P:response to nutrient"/>
    <property type="evidence" value="ECO:0007669"/>
    <property type="project" value="TreeGrafter"/>
</dbReference>
<evidence type="ECO:0000256" key="5">
    <source>
        <dbReference type="SAM" id="MobiDB-lite"/>
    </source>
</evidence>
<feature type="domain" description="Transketolase-like pyrimidine-binding" evidence="6">
    <location>
        <begin position="118"/>
        <end position="293"/>
    </location>
</feature>
<dbReference type="CDD" id="cd07036">
    <property type="entry name" value="TPP_PYR_E1-PDHc-beta_like"/>
    <property type="match status" value="1"/>
</dbReference>
<dbReference type="EC" id="1.2.4.4" evidence="2"/>
<dbReference type="InterPro" id="IPR029061">
    <property type="entry name" value="THDP-binding"/>
</dbReference>
<dbReference type="Pfam" id="PF02779">
    <property type="entry name" value="Transket_pyr"/>
    <property type="match status" value="1"/>
</dbReference>
<proteinExistence type="predicted"/>
<feature type="non-terminal residue" evidence="7">
    <location>
        <position position="440"/>
    </location>
</feature>
<evidence type="ECO:0000256" key="4">
    <source>
        <dbReference type="ARBA" id="ARBA00051764"/>
    </source>
</evidence>
<dbReference type="Gene3D" id="3.40.50.920">
    <property type="match status" value="1"/>
</dbReference>
<evidence type="ECO:0000256" key="1">
    <source>
        <dbReference type="ARBA" id="ARBA00001964"/>
    </source>
</evidence>
<name>A0AAD9DDU7_9STRA</name>
<sequence>RLVVCNAITKRRRHCLVAHLMLNLANVLNAKMMATLLSRRYKSITLSFHNYQQHLPAIIGARSSYYSSSAAATPHYQEAAYNNNRDDDQSPPQPFPYESYNPTNPDPNYPSLGPTSKLNLFQSINSALHTSLSTDPTAILFGEDVAFGGVFRTSQNLREEFGSQRVFNTPLSENGIAGMAIGYASVGGTAIGEIQFADYIFPAIDQIVNEMAKFRYRSGNQWSCGGVTLRTPCGAVGHGGLYHSQSPEAYLCHTPGLVVVMPRGPRCAKGLLLSSIRCKDPVIFLEPKILYRSAVEEVPDADYEIPLGKAEIMQKGTDVTIVGWGAQLRRLQLACDLASKEGISCELIDLRTLLPWDSETIIRSVKKTGKLIVSHEAPITCGFGAEVAATLQQECFFHLEAPIQRVAGYDTPFPLVAEKYYLPDETKNLDAIRKVMELAK</sequence>
<dbReference type="SUPFAM" id="SSF52922">
    <property type="entry name" value="TK C-terminal domain-like"/>
    <property type="match status" value="1"/>
</dbReference>
<dbReference type="InterPro" id="IPR033248">
    <property type="entry name" value="Transketolase_C"/>
</dbReference>
<protein>
    <recommendedName>
        <fullName evidence="2">3-methyl-2-oxobutanoate dehydrogenase (2-methylpropanoyl-transferring)</fullName>
        <ecNumber evidence="2">1.2.4.4</ecNumber>
    </recommendedName>
</protein>
<dbReference type="FunFam" id="3.40.50.970:FF:000001">
    <property type="entry name" value="Pyruvate dehydrogenase E1 beta subunit"/>
    <property type="match status" value="1"/>
</dbReference>
<dbReference type="SMART" id="SM00861">
    <property type="entry name" value="Transket_pyr"/>
    <property type="match status" value="1"/>
</dbReference>